<keyword evidence="1" id="KW-0677">Repeat</keyword>
<evidence type="ECO:0000259" key="3">
    <source>
        <dbReference type="Pfam" id="PF24883"/>
    </source>
</evidence>
<dbReference type="Pfam" id="PF25053">
    <property type="entry name" value="DUF7791"/>
    <property type="match status" value="1"/>
</dbReference>
<evidence type="ECO:0000256" key="2">
    <source>
        <dbReference type="SAM" id="Coils"/>
    </source>
</evidence>
<evidence type="ECO:0000313" key="6">
    <source>
        <dbReference type="Proteomes" id="UP001396898"/>
    </source>
</evidence>
<comment type="caution">
    <text evidence="5">The sequence shown here is derived from an EMBL/GenBank/DDBJ whole genome shotgun (WGS) entry which is preliminary data.</text>
</comment>
<feature type="domain" description="DUF7791" evidence="4">
    <location>
        <begin position="559"/>
        <end position="698"/>
    </location>
</feature>
<reference evidence="5 6" key="1">
    <citation type="submission" date="2023-01" db="EMBL/GenBank/DDBJ databases">
        <title>Analysis of 21 Apiospora genomes using comparative genomics revels a genus with tremendous synthesis potential of carbohydrate active enzymes and secondary metabolites.</title>
        <authorList>
            <person name="Sorensen T."/>
        </authorList>
    </citation>
    <scope>NUCLEOTIDE SEQUENCE [LARGE SCALE GENOMIC DNA]</scope>
    <source>
        <strain evidence="5 6">CBS 20057</strain>
    </source>
</reference>
<dbReference type="InterPro" id="IPR056884">
    <property type="entry name" value="NPHP3-like_N"/>
</dbReference>
<dbReference type="Pfam" id="PF24883">
    <property type="entry name" value="NPHP3_N"/>
    <property type="match status" value="1"/>
</dbReference>
<keyword evidence="6" id="KW-1185">Reference proteome</keyword>
<sequence length="999" mass="113426">MEALAALGLASNILSFVDFAWKLVAGASEIYASGAGVADDVEFLNKTTRDVKQHSGRIVVVPGATEDLRTMARECDEIAQELLKSLEELRIQGKRTRIKSAQAAFKGFRSKHKMEQLNGKISKVQERISAHMQELLLNEVQGLGCVLAGLHETHVNLGIATKNEIESLKEEVQTALENLEGGAPTIQTEEYYQQRQQQEMDPALATKLSDQMQSLALAMENLKVKAMDTNSNQQLLKRLHFTSISTRERKIEEAHEGTFKWLASPDAQASGLSQCLHFINWLRDGDGVFWIYGKPGSGKSTFMKYVFAQDSVTEHFDHWAEGSRLVKASFYFWYAGHPLQKSLEGLLRTLLFEILRHIPDVIPNIIKDPILTRPFSYNEDWDLDTLFRIYEIILQQVEDVKFCFFIDGLDEFHDEEHRSIRDLTNVLHRLESSGNGKIKLCVASRPWQEFEDVYGQTPSKSLKLEDLTRNDIHTYVSDSFHSHEKFMELRNSDSNYEGLIDEVVNRAQGVFLWVRLVVRQLLEGFTFYKSVQTLRLQLADFPEDLDEFFNHMLNSVSAADRKQAAQILQVAIEADQPRLLIFYHFLNEIILGEAAELDSSHTPLDLNEVSAQSEKMRRQLNGISRGLLEVTSDLGLEIPSESHADTDYFRQKVDFLHRTVRDFLVGSPRAKEFFGTNIDNSTVLSIAVARAAVTQMKFATLSPLDDVSLPGLLDEIFFYTRNAISLKKTESAIDDLLEGAENLYIDIVGEPDWRKQPTFFLGLAAKSGHTSFLEQKLSSELPPEAIWECGDRDSPSSSSTSDSPYQFLKWRHKKTISFLSRLQDHHRNKNTKLNLRDALLNYALTPISKSTAPYIDTVRFLLSNGASPNKVPFKNSGNIALPTIWRQFVLHLEPEQEHDEALRGEYFAITKDLIQSGADIKKELFVLPDSKDSKEESSFEPARRLDSIVDALNVPDDFIRGYFTPDQLKELEMSVPRQRNLFGLLSKLVTGRGYNTVDK</sequence>
<feature type="coiled-coil region" evidence="2">
    <location>
        <begin position="158"/>
        <end position="225"/>
    </location>
</feature>
<evidence type="ECO:0000259" key="4">
    <source>
        <dbReference type="Pfam" id="PF25053"/>
    </source>
</evidence>
<dbReference type="Gene3D" id="3.40.50.300">
    <property type="entry name" value="P-loop containing nucleotide triphosphate hydrolases"/>
    <property type="match status" value="1"/>
</dbReference>
<dbReference type="InterPro" id="IPR056693">
    <property type="entry name" value="DUF7791"/>
</dbReference>
<accession>A0ABR1RZR9</accession>
<dbReference type="SUPFAM" id="SSF52540">
    <property type="entry name" value="P-loop containing nucleoside triphosphate hydrolases"/>
    <property type="match status" value="1"/>
</dbReference>
<dbReference type="EMBL" id="JAQQWI010000008">
    <property type="protein sequence ID" value="KAK8023258.1"/>
    <property type="molecule type" value="Genomic_DNA"/>
</dbReference>
<dbReference type="PANTHER" id="PTHR10039:SF5">
    <property type="entry name" value="NACHT DOMAIN-CONTAINING PROTEIN"/>
    <property type="match status" value="1"/>
</dbReference>
<dbReference type="PANTHER" id="PTHR10039">
    <property type="entry name" value="AMELOGENIN"/>
    <property type="match status" value="1"/>
</dbReference>
<feature type="domain" description="Nephrocystin 3-like N-terminal" evidence="3">
    <location>
        <begin position="276"/>
        <end position="445"/>
    </location>
</feature>
<evidence type="ECO:0000256" key="1">
    <source>
        <dbReference type="ARBA" id="ARBA00022737"/>
    </source>
</evidence>
<gene>
    <name evidence="5" type="ORF">PG991_006497</name>
</gene>
<name>A0ABR1RZR9_9PEZI</name>
<keyword evidence="2" id="KW-0175">Coiled coil</keyword>
<evidence type="ECO:0000313" key="5">
    <source>
        <dbReference type="EMBL" id="KAK8023258.1"/>
    </source>
</evidence>
<organism evidence="5 6">
    <name type="scientific">Apiospora marii</name>
    <dbReference type="NCBI Taxonomy" id="335849"/>
    <lineage>
        <taxon>Eukaryota</taxon>
        <taxon>Fungi</taxon>
        <taxon>Dikarya</taxon>
        <taxon>Ascomycota</taxon>
        <taxon>Pezizomycotina</taxon>
        <taxon>Sordariomycetes</taxon>
        <taxon>Xylariomycetidae</taxon>
        <taxon>Amphisphaeriales</taxon>
        <taxon>Apiosporaceae</taxon>
        <taxon>Apiospora</taxon>
    </lineage>
</organism>
<protein>
    <recommendedName>
        <fullName evidence="7">NACHT domain-containing protein</fullName>
    </recommendedName>
</protein>
<feature type="coiled-coil region" evidence="2">
    <location>
        <begin position="72"/>
        <end position="134"/>
    </location>
</feature>
<dbReference type="Proteomes" id="UP001396898">
    <property type="component" value="Unassembled WGS sequence"/>
</dbReference>
<proteinExistence type="predicted"/>
<dbReference type="InterPro" id="IPR027417">
    <property type="entry name" value="P-loop_NTPase"/>
</dbReference>
<evidence type="ECO:0008006" key="7">
    <source>
        <dbReference type="Google" id="ProtNLM"/>
    </source>
</evidence>